<evidence type="ECO:0000256" key="2">
    <source>
        <dbReference type="SAM" id="Phobius"/>
    </source>
</evidence>
<evidence type="ECO:0000313" key="3">
    <source>
        <dbReference type="EMBL" id="ELU41275.1"/>
    </source>
</evidence>
<keyword evidence="2" id="KW-0472">Membrane</keyword>
<evidence type="ECO:0000313" key="4">
    <source>
        <dbReference type="Proteomes" id="UP000011668"/>
    </source>
</evidence>
<dbReference type="AlphaFoldDB" id="L8WTJ3"/>
<feature type="transmembrane region" description="Helical" evidence="2">
    <location>
        <begin position="114"/>
        <end position="134"/>
    </location>
</feature>
<comment type="caution">
    <text evidence="3">The sequence shown here is derived from an EMBL/GenBank/DDBJ whole genome shotgun (WGS) entry which is preliminary data.</text>
</comment>
<feature type="region of interest" description="Disordered" evidence="1">
    <location>
        <begin position="1"/>
        <end position="20"/>
    </location>
</feature>
<gene>
    <name evidence="3" type="ORF">AG1IA_04700</name>
</gene>
<reference evidence="3 4" key="1">
    <citation type="journal article" date="2013" name="Nat. Commun.">
        <title>The evolution and pathogenic mechanisms of the rice sheath blight pathogen.</title>
        <authorList>
            <person name="Zheng A."/>
            <person name="Lin R."/>
            <person name="Xu L."/>
            <person name="Qin P."/>
            <person name="Tang C."/>
            <person name="Ai P."/>
            <person name="Zhang D."/>
            <person name="Liu Y."/>
            <person name="Sun Z."/>
            <person name="Feng H."/>
            <person name="Wang Y."/>
            <person name="Chen Y."/>
            <person name="Liang X."/>
            <person name="Fu R."/>
            <person name="Li Q."/>
            <person name="Zhang J."/>
            <person name="Yu X."/>
            <person name="Xie Z."/>
            <person name="Ding L."/>
            <person name="Guan P."/>
            <person name="Tang J."/>
            <person name="Liang Y."/>
            <person name="Wang S."/>
            <person name="Deng Q."/>
            <person name="Li S."/>
            <person name="Zhu J."/>
            <person name="Wang L."/>
            <person name="Liu H."/>
            <person name="Li P."/>
        </authorList>
    </citation>
    <scope>NUCLEOTIDE SEQUENCE [LARGE SCALE GENOMIC DNA]</scope>
    <source>
        <strain evidence="4">AG-1 IA</strain>
    </source>
</reference>
<feature type="transmembrane region" description="Helical" evidence="2">
    <location>
        <begin position="26"/>
        <end position="47"/>
    </location>
</feature>
<organism evidence="3 4">
    <name type="scientific">Thanatephorus cucumeris (strain AG1-IA)</name>
    <name type="common">Rice sheath blight fungus</name>
    <name type="synonym">Rhizoctonia solani</name>
    <dbReference type="NCBI Taxonomy" id="983506"/>
    <lineage>
        <taxon>Eukaryota</taxon>
        <taxon>Fungi</taxon>
        <taxon>Dikarya</taxon>
        <taxon>Basidiomycota</taxon>
        <taxon>Agaricomycotina</taxon>
        <taxon>Agaricomycetes</taxon>
        <taxon>Cantharellales</taxon>
        <taxon>Ceratobasidiaceae</taxon>
        <taxon>Rhizoctonia</taxon>
        <taxon>Rhizoctonia solani AG-1</taxon>
    </lineage>
</organism>
<keyword evidence="2" id="KW-0812">Transmembrane</keyword>
<keyword evidence="2" id="KW-1133">Transmembrane helix</keyword>
<feature type="compositionally biased region" description="Low complexity" evidence="1">
    <location>
        <begin position="1"/>
        <end position="13"/>
    </location>
</feature>
<dbReference type="EMBL" id="AFRT01001089">
    <property type="protein sequence ID" value="ELU41275.1"/>
    <property type="molecule type" value="Genomic_DNA"/>
</dbReference>
<dbReference type="OrthoDB" id="3263265at2759"/>
<accession>L8WTJ3</accession>
<sequence length="152" mass="17025">MSSTTSSAPAEPTSFEDDSPTKRSRVVLTATIGGVCILAVTIAFIAIRVTDEPILLETKLLNINGGNRQKRNAWDVQEWEGTPVSCLSESVLSAVSQGRITTLPIRLEEQDASLLLMSGCPLVFAYSYISYHWFLEVLLWPYQRLYWTKRLL</sequence>
<protein>
    <submittedName>
        <fullName evidence="3">Uncharacterized protein</fullName>
    </submittedName>
</protein>
<dbReference type="Proteomes" id="UP000011668">
    <property type="component" value="Unassembled WGS sequence"/>
</dbReference>
<dbReference type="HOGENOM" id="CLU_1723565_0_0_1"/>
<keyword evidence="4" id="KW-1185">Reference proteome</keyword>
<evidence type="ECO:0000256" key="1">
    <source>
        <dbReference type="SAM" id="MobiDB-lite"/>
    </source>
</evidence>
<proteinExistence type="predicted"/>
<name>L8WTJ3_THACA</name>